<evidence type="ECO:0000313" key="2">
    <source>
        <dbReference type="Proteomes" id="UP000596742"/>
    </source>
</evidence>
<sequence length="202" mass="23107">MRPLALHVNKNNSLIVGLREQGSIFPVKDFSVRQVVIFDDNSKRKLILEADKKGRKLFSYPSRIKADSKNVLYVADWMDEDHCGRIVAVDVNGRLKFTYNSNPDLRTFIPHGIAITPSDYIILSDLNNNALHIVNSRGELFGLHFVDKEYNIERPLSLYIDSEGYLLIGSGRLENSNANIHVTKIAEQFMQTWPIHKNQSHM</sequence>
<dbReference type="OrthoDB" id="6326319at2759"/>
<dbReference type="Proteomes" id="UP000596742">
    <property type="component" value="Unassembled WGS sequence"/>
</dbReference>
<name>A0A8B6HRT1_MYTGA</name>
<dbReference type="AlphaFoldDB" id="A0A8B6HRT1"/>
<organism evidence="1 2">
    <name type="scientific">Mytilus galloprovincialis</name>
    <name type="common">Mediterranean mussel</name>
    <dbReference type="NCBI Taxonomy" id="29158"/>
    <lineage>
        <taxon>Eukaryota</taxon>
        <taxon>Metazoa</taxon>
        <taxon>Spiralia</taxon>
        <taxon>Lophotrochozoa</taxon>
        <taxon>Mollusca</taxon>
        <taxon>Bivalvia</taxon>
        <taxon>Autobranchia</taxon>
        <taxon>Pteriomorphia</taxon>
        <taxon>Mytilida</taxon>
        <taxon>Mytiloidea</taxon>
        <taxon>Mytilidae</taxon>
        <taxon>Mytilinae</taxon>
        <taxon>Mytilus</taxon>
    </lineage>
</organism>
<reference evidence="1" key="1">
    <citation type="submission" date="2018-11" db="EMBL/GenBank/DDBJ databases">
        <authorList>
            <person name="Alioto T."/>
            <person name="Alioto T."/>
        </authorList>
    </citation>
    <scope>NUCLEOTIDE SEQUENCE</scope>
</reference>
<evidence type="ECO:0000313" key="1">
    <source>
        <dbReference type="EMBL" id="VDI83813.1"/>
    </source>
</evidence>
<gene>
    <name evidence="1" type="ORF">MGAL_10B061657</name>
</gene>
<dbReference type="Gene3D" id="2.120.10.30">
    <property type="entry name" value="TolB, C-terminal domain"/>
    <property type="match status" value="1"/>
</dbReference>
<dbReference type="InterPro" id="IPR011042">
    <property type="entry name" value="6-blade_b-propeller_TolB-like"/>
</dbReference>
<accession>A0A8B6HRT1</accession>
<proteinExistence type="predicted"/>
<dbReference type="SUPFAM" id="SSF101898">
    <property type="entry name" value="NHL repeat"/>
    <property type="match status" value="1"/>
</dbReference>
<protein>
    <submittedName>
        <fullName evidence="1">Uncharacterized protein</fullName>
    </submittedName>
</protein>
<dbReference type="EMBL" id="UYJE01010504">
    <property type="protein sequence ID" value="VDI83813.1"/>
    <property type="molecule type" value="Genomic_DNA"/>
</dbReference>
<comment type="caution">
    <text evidence="1">The sequence shown here is derived from an EMBL/GenBank/DDBJ whole genome shotgun (WGS) entry which is preliminary data.</text>
</comment>
<keyword evidence="2" id="KW-1185">Reference proteome</keyword>